<evidence type="ECO:0000256" key="3">
    <source>
        <dbReference type="ARBA" id="ARBA00022692"/>
    </source>
</evidence>
<feature type="transmembrane region" description="Helical" evidence="6">
    <location>
        <begin position="305"/>
        <end position="329"/>
    </location>
</feature>
<feature type="transmembrane region" description="Helical" evidence="6">
    <location>
        <begin position="39"/>
        <end position="60"/>
    </location>
</feature>
<feature type="transmembrane region" description="Helical" evidence="6">
    <location>
        <begin position="429"/>
        <end position="446"/>
    </location>
</feature>
<feature type="transmembrane region" description="Helical" evidence="6">
    <location>
        <begin position="158"/>
        <end position="177"/>
    </location>
</feature>
<evidence type="ECO:0000256" key="1">
    <source>
        <dbReference type="ARBA" id="ARBA00004651"/>
    </source>
</evidence>
<keyword evidence="5 6" id="KW-0472">Membrane</keyword>
<keyword evidence="8" id="KW-1185">Reference proteome</keyword>
<dbReference type="PANTHER" id="PTHR30250">
    <property type="entry name" value="PST FAMILY PREDICTED COLANIC ACID TRANSPORTER"/>
    <property type="match status" value="1"/>
</dbReference>
<accession>A0ABP8KLD0</accession>
<dbReference type="PANTHER" id="PTHR30250:SF11">
    <property type="entry name" value="O-ANTIGEN TRANSPORTER-RELATED"/>
    <property type="match status" value="1"/>
</dbReference>
<protein>
    <recommendedName>
        <fullName evidence="9">Membrane protein involved in the export of O-antigen and teichoic acid</fullName>
    </recommendedName>
</protein>
<dbReference type="Proteomes" id="UP001500936">
    <property type="component" value="Unassembled WGS sequence"/>
</dbReference>
<keyword evidence="4 6" id="KW-1133">Transmembrane helix</keyword>
<dbReference type="InterPro" id="IPR050833">
    <property type="entry name" value="Poly_Biosynth_Transport"/>
</dbReference>
<gene>
    <name evidence="7" type="ORF">GCM10023187_31210</name>
</gene>
<feature type="transmembrane region" description="Helical" evidence="6">
    <location>
        <begin position="365"/>
        <end position="384"/>
    </location>
</feature>
<proteinExistence type="predicted"/>
<evidence type="ECO:0000256" key="2">
    <source>
        <dbReference type="ARBA" id="ARBA00022475"/>
    </source>
</evidence>
<evidence type="ECO:0000256" key="6">
    <source>
        <dbReference type="SAM" id="Phobius"/>
    </source>
</evidence>
<dbReference type="RefSeq" id="WP_345268716.1">
    <property type="nucleotide sequence ID" value="NZ_BAABHB010000005.1"/>
</dbReference>
<feature type="transmembrane region" description="Helical" evidence="6">
    <location>
        <begin position="222"/>
        <end position="242"/>
    </location>
</feature>
<feature type="transmembrane region" description="Helical" evidence="6">
    <location>
        <begin position="396"/>
        <end position="417"/>
    </location>
</feature>
<feature type="transmembrane region" description="Helical" evidence="6">
    <location>
        <begin position="12"/>
        <end position="33"/>
    </location>
</feature>
<evidence type="ECO:0008006" key="9">
    <source>
        <dbReference type="Google" id="ProtNLM"/>
    </source>
</evidence>
<keyword evidence="3 6" id="KW-0812">Transmembrane</keyword>
<evidence type="ECO:0000256" key="5">
    <source>
        <dbReference type="ARBA" id="ARBA00023136"/>
    </source>
</evidence>
<feature type="transmembrane region" description="Helical" evidence="6">
    <location>
        <begin position="335"/>
        <end position="353"/>
    </location>
</feature>
<sequence length="511" mass="56828">MGIIKKQAIQGTIFSYAGVVLGFITTGILMPHMLSKDQVGLLGLHVSGAIMLAQFAGLGVSNAGVRYFTYFRDYERQHNGFLLITIIASLIGFLLSTGVLLALRPLIVEWYGKNSQLFVYYYYLLIPVTFFTLFFGLFDNYAKLLYDSVTGTFLQQFVQRLLIMGAVVVYGLGQVSFPAFLGLWLLSLALPLLMLIGKIARNKALALNRQYIRVDETMRRQLGRYASLTLLTGLSSQVILHIDKYMVSHYLGLTAAGIYTICSYFGTVIQMPAMALYKVSGVIIADSWKTNDLANIQNIYRKSCLIQLVAGCLVFVGVAANLPSIFRILPAGYEAGYYVILWIGLGKLFDMATGVNGMILATSRYYAYDSAFFILLVVITFLTTQYMLPRYGQEGAAIAAAFATALFNSMRTWFVWYKFGLQPFSWRNGIVLVIAAGIWALAAAVPNTSDTWLSIGVDVLVRSLCITLLFLGTLYVSRIVPDLNHLILNTLNRFRNRTAIAPADNKQQESR</sequence>
<reference evidence="8" key="1">
    <citation type="journal article" date="2019" name="Int. J. Syst. Evol. Microbiol.">
        <title>The Global Catalogue of Microorganisms (GCM) 10K type strain sequencing project: providing services to taxonomists for standard genome sequencing and annotation.</title>
        <authorList>
            <consortium name="The Broad Institute Genomics Platform"/>
            <consortium name="The Broad Institute Genome Sequencing Center for Infectious Disease"/>
            <person name="Wu L."/>
            <person name="Ma J."/>
        </authorList>
    </citation>
    <scope>NUCLEOTIDE SEQUENCE [LARGE SCALE GENOMIC DNA]</scope>
    <source>
        <strain evidence="8">JCM 17925</strain>
    </source>
</reference>
<evidence type="ECO:0000313" key="8">
    <source>
        <dbReference type="Proteomes" id="UP001500936"/>
    </source>
</evidence>
<evidence type="ECO:0000313" key="7">
    <source>
        <dbReference type="EMBL" id="GAA4408794.1"/>
    </source>
</evidence>
<feature type="transmembrane region" description="Helical" evidence="6">
    <location>
        <begin position="81"/>
        <end position="107"/>
    </location>
</feature>
<evidence type="ECO:0000256" key="4">
    <source>
        <dbReference type="ARBA" id="ARBA00022989"/>
    </source>
</evidence>
<name>A0ABP8KLD0_9BACT</name>
<feature type="transmembrane region" description="Helical" evidence="6">
    <location>
        <begin position="119"/>
        <end position="138"/>
    </location>
</feature>
<keyword evidence="2" id="KW-1003">Cell membrane</keyword>
<feature type="transmembrane region" description="Helical" evidence="6">
    <location>
        <begin position="183"/>
        <end position="201"/>
    </location>
</feature>
<comment type="caution">
    <text evidence="7">The sequence shown here is derived from an EMBL/GenBank/DDBJ whole genome shotgun (WGS) entry which is preliminary data.</text>
</comment>
<feature type="transmembrane region" description="Helical" evidence="6">
    <location>
        <begin position="248"/>
        <end position="269"/>
    </location>
</feature>
<comment type="subcellular location">
    <subcellularLocation>
        <location evidence="1">Cell membrane</location>
        <topology evidence="1">Multi-pass membrane protein</topology>
    </subcellularLocation>
</comment>
<organism evidence="7 8">
    <name type="scientific">Nibrella viscosa</name>
    <dbReference type="NCBI Taxonomy" id="1084524"/>
    <lineage>
        <taxon>Bacteria</taxon>
        <taxon>Pseudomonadati</taxon>
        <taxon>Bacteroidota</taxon>
        <taxon>Cytophagia</taxon>
        <taxon>Cytophagales</taxon>
        <taxon>Spirosomataceae</taxon>
        <taxon>Nibrella</taxon>
    </lineage>
</organism>
<dbReference type="EMBL" id="BAABHB010000005">
    <property type="protein sequence ID" value="GAA4408794.1"/>
    <property type="molecule type" value="Genomic_DNA"/>
</dbReference>